<evidence type="ECO:0000313" key="4">
    <source>
        <dbReference type="Proteomes" id="UP000000763"/>
    </source>
</evidence>
<dbReference type="Proteomes" id="UP000000763">
    <property type="component" value="Chromosome 2"/>
</dbReference>
<evidence type="ECO:0000259" key="2">
    <source>
        <dbReference type="Pfam" id="PF03732"/>
    </source>
</evidence>
<organism evidence="3 4">
    <name type="scientific">Oryza sativa subsp. japonica</name>
    <name type="common">Rice</name>
    <dbReference type="NCBI Taxonomy" id="39947"/>
    <lineage>
        <taxon>Eukaryota</taxon>
        <taxon>Viridiplantae</taxon>
        <taxon>Streptophyta</taxon>
        <taxon>Embryophyta</taxon>
        <taxon>Tracheophyta</taxon>
        <taxon>Spermatophyta</taxon>
        <taxon>Magnoliopsida</taxon>
        <taxon>Liliopsida</taxon>
        <taxon>Poales</taxon>
        <taxon>Poaceae</taxon>
        <taxon>BOP clade</taxon>
        <taxon>Oryzoideae</taxon>
        <taxon>Oryzeae</taxon>
        <taxon>Oryzinae</taxon>
        <taxon>Oryza</taxon>
        <taxon>Oryza sativa</taxon>
    </lineage>
</organism>
<evidence type="ECO:0000313" key="3">
    <source>
        <dbReference type="EMBL" id="BAF08893.1"/>
    </source>
</evidence>
<feature type="coiled-coil region" evidence="1">
    <location>
        <begin position="22"/>
        <end position="84"/>
    </location>
</feature>
<name>Q0E0U5_ORYSJ</name>
<evidence type="ECO:0000256" key="1">
    <source>
        <dbReference type="SAM" id="Coils"/>
    </source>
</evidence>
<sequence>HFGIRASISLARKKGPNLTERMAAAETELGDLSQKVVNLTSNLNNILGSLTKLETWIPAVDVGIQGLNNVVEEISARVTKLESMLATATFAAAQTPVGPDNVENHQGNASKALVAHERTLVKGKSRLPISPVNFDLGEASVQSQFSSRSSSPRLPKTNFPRFDGDNPKLWKKNSEKYFDMYQVPYDSWANFATLHFVGNAALWLQTYEALHSVETWPELCVVVHNKFGKDKYQEHLEELESLRQTSGVDAYYSKFEELMHRVLVYNQAFDETYFVTKFVGGLKTEIKAAIKLHKPRTVDAALSLAKTQEDLALEIKKGGQKSTYKEGFKSTAFRVNYQGKGILGQAPDDTTKTEEKPKWEDCFESLKAARKAKGECFKCG</sequence>
<proteinExistence type="predicted"/>
<dbReference type="InterPro" id="IPR005162">
    <property type="entry name" value="Retrotrans_gag_dom"/>
</dbReference>
<feature type="non-terminal residue" evidence="3">
    <location>
        <position position="1"/>
    </location>
</feature>
<reference evidence="4" key="2">
    <citation type="journal article" date="2008" name="Nucleic Acids Res.">
        <title>The rice annotation project database (RAP-DB): 2008 update.</title>
        <authorList>
            <consortium name="The rice annotation project (RAP)"/>
        </authorList>
    </citation>
    <scope>GENOME REANNOTATION</scope>
    <source>
        <strain evidence="4">cv. Nipponbare</strain>
    </source>
</reference>
<accession>Q0E0U5</accession>
<keyword evidence="1" id="KW-0175">Coiled coil</keyword>
<protein>
    <submittedName>
        <fullName evidence="3">Os02g0522000 protein</fullName>
    </submittedName>
</protein>
<feature type="non-terminal residue" evidence="3">
    <location>
        <position position="380"/>
    </location>
</feature>
<dbReference type="KEGG" id="dosa:Os02g0522000"/>
<dbReference type="Pfam" id="PF03732">
    <property type="entry name" value="Retrotrans_gag"/>
    <property type="match status" value="1"/>
</dbReference>
<gene>
    <name evidence="3" type="ordered locus">Os02g0522000</name>
</gene>
<dbReference type="EMBL" id="AP008208">
    <property type="protein sequence ID" value="BAF08893.1"/>
    <property type="molecule type" value="Genomic_DNA"/>
</dbReference>
<dbReference type="AlphaFoldDB" id="Q0E0U5"/>
<dbReference type="Gene3D" id="1.20.5.340">
    <property type="match status" value="1"/>
</dbReference>
<feature type="domain" description="Retrotransposon gag" evidence="2">
    <location>
        <begin position="191"/>
        <end position="283"/>
    </location>
</feature>
<reference evidence="3 4" key="1">
    <citation type="journal article" date="2005" name="Nature">
        <title>The map-based sequence of the rice genome.</title>
        <authorList>
            <consortium name="International rice genome sequencing project (IRGSP)"/>
            <person name="Matsumoto T."/>
            <person name="Wu J."/>
            <person name="Kanamori H."/>
            <person name="Katayose Y."/>
            <person name="Fujisawa M."/>
            <person name="Namiki N."/>
            <person name="Mizuno H."/>
            <person name="Yamamoto K."/>
            <person name="Antonio B.A."/>
            <person name="Baba T."/>
            <person name="Sakata K."/>
            <person name="Nagamura Y."/>
            <person name="Aoki H."/>
            <person name="Arikawa K."/>
            <person name="Arita K."/>
            <person name="Bito T."/>
            <person name="Chiden Y."/>
            <person name="Fujitsuka N."/>
            <person name="Fukunaka R."/>
            <person name="Hamada M."/>
            <person name="Harada C."/>
            <person name="Hayashi A."/>
            <person name="Hijishita S."/>
            <person name="Honda M."/>
            <person name="Hosokawa S."/>
            <person name="Ichikawa Y."/>
            <person name="Idonuma A."/>
            <person name="Iijima M."/>
            <person name="Ikeda M."/>
            <person name="Ikeno M."/>
            <person name="Ito K."/>
            <person name="Ito S."/>
            <person name="Ito T."/>
            <person name="Ito Y."/>
            <person name="Ito Y."/>
            <person name="Iwabuchi A."/>
            <person name="Kamiya K."/>
            <person name="Karasawa W."/>
            <person name="Kurita K."/>
            <person name="Katagiri S."/>
            <person name="Kikuta A."/>
            <person name="Kobayashi H."/>
            <person name="Kobayashi N."/>
            <person name="Machita K."/>
            <person name="Maehara T."/>
            <person name="Masukawa M."/>
            <person name="Mizubayashi T."/>
            <person name="Mukai Y."/>
            <person name="Nagasaki H."/>
            <person name="Nagata Y."/>
            <person name="Naito S."/>
            <person name="Nakashima M."/>
            <person name="Nakama Y."/>
            <person name="Nakamichi Y."/>
            <person name="Nakamura M."/>
            <person name="Meguro A."/>
            <person name="Negishi M."/>
            <person name="Ohta I."/>
            <person name="Ohta T."/>
            <person name="Okamoto M."/>
            <person name="Ono N."/>
            <person name="Saji S."/>
            <person name="Sakaguchi M."/>
            <person name="Sakai K."/>
            <person name="Shibata M."/>
            <person name="Shimokawa T."/>
            <person name="Song J."/>
            <person name="Takazaki Y."/>
            <person name="Terasawa K."/>
            <person name="Tsugane M."/>
            <person name="Tsuji K."/>
            <person name="Ueda S."/>
            <person name="Waki K."/>
            <person name="Yamagata H."/>
            <person name="Yamamoto M."/>
            <person name="Yamamoto S."/>
            <person name="Yamane H."/>
            <person name="Yoshiki S."/>
            <person name="Yoshihara R."/>
            <person name="Yukawa K."/>
            <person name="Zhong H."/>
            <person name="Yano M."/>
            <person name="Yuan Q."/>
            <person name="Ouyang S."/>
            <person name="Liu J."/>
            <person name="Jones K.M."/>
            <person name="Gansberger K."/>
            <person name="Moffat K."/>
            <person name="Hill J."/>
            <person name="Bera J."/>
            <person name="Fadrosh D."/>
            <person name="Jin S."/>
            <person name="Johri S."/>
            <person name="Kim M."/>
            <person name="Overton L."/>
            <person name="Reardon M."/>
            <person name="Tsitrin T."/>
            <person name="Vuong H."/>
            <person name="Weaver B."/>
            <person name="Ciecko A."/>
            <person name="Tallon L."/>
            <person name="Jackson J."/>
            <person name="Pai G."/>
            <person name="Aken S.V."/>
            <person name="Utterback T."/>
            <person name="Reidmuller S."/>
            <person name="Feldblyum T."/>
            <person name="Hsiao J."/>
            <person name="Zismann V."/>
            <person name="Iobst S."/>
            <person name="de Vazeille A.R."/>
            <person name="Buell C.R."/>
            <person name="Ying K."/>
            <person name="Li Y."/>
            <person name="Lu T."/>
            <person name="Huang Y."/>
            <person name="Zhao Q."/>
            <person name="Feng Q."/>
            <person name="Zhang L."/>
            <person name="Zhu J."/>
            <person name="Weng Q."/>
            <person name="Mu J."/>
            <person name="Lu Y."/>
            <person name="Fan D."/>
            <person name="Liu Y."/>
            <person name="Guan J."/>
            <person name="Zhang Y."/>
            <person name="Yu S."/>
            <person name="Liu X."/>
            <person name="Zhang Y."/>
            <person name="Hong G."/>
            <person name="Han B."/>
            <person name="Choisne N."/>
            <person name="Demange N."/>
            <person name="Orjeda G."/>
            <person name="Samain S."/>
            <person name="Cattolico L."/>
            <person name="Pelletier E."/>
            <person name="Couloux A."/>
            <person name="Segurens B."/>
            <person name="Wincker P."/>
            <person name="D'Hont A."/>
            <person name="Scarpelli C."/>
            <person name="Weissenbach J."/>
            <person name="Salanoubat M."/>
            <person name="Quetier F."/>
            <person name="Yu Y."/>
            <person name="Kim H.R."/>
            <person name="Rambo T."/>
            <person name="Currie J."/>
            <person name="Collura K."/>
            <person name="Luo M."/>
            <person name="Yang T."/>
            <person name="Ammiraju J.S.S."/>
            <person name="Engler F."/>
            <person name="Soderlund C."/>
            <person name="Wing R.A."/>
            <person name="Palmer L.E."/>
            <person name="de la Bastide M."/>
            <person name="Spiegel L."/>
            <person name="Nascimento L."/>
            <person name="Zutavern T."/>
            <person name="O'Shaughnessy A."/>
            <person name="Dike S."/>
            <person name="Dedhia N."/>
            <person name="Preston R."/>
            <person name="Balija V."/>
            <person name="McCombie W.R."/>
            <person name="Chow T."/>
            <person name="Chen H."/>
            <person name="Chung M."/>
            <person name="Chen C."/>
            <person name="Shaw J."/>
            <person name="Wu H."/>
            <person name="Hsiao K."/>
            <person name="Chao Y."/>
            <person name="Chu M."/>
            <person name="Cheng C."/>
            <person name="Hour A."/>
            <person name="Lee P."/>
            <person name="Lin S."/>
            <person name="Lin Y."/>
            <person name="Liou J."/>
            <person name="Liu S."/>
            <person name="Hsing Y."/>
            <person name="Raghuvanshi S."/>
            <person name="Mohanty A."/>
            <person name="Bharti A.K."/>
            <person name="Gaur A."/>
            <person name="Gupta V."/>
            <person name="Kumar D."/>
            <person name="Ravi V."/>
            <person name="Vij S."/>
            <person name="Kapur A."/>
            <person name="Khurana P."/>
            <person name="Khurana P."/>
            <person name="Khurana J.P."/>
            <person name="Tyagi A.K."/>
            <person name="Gaikwad K."/>
            <person name="Singh A."/>
            <person name="Dalal V."/>
            <person name="Srivastava S."/>
            <person name="Dixit A."/>
            <person name="Pal A.K."/>
            <person name="Ghazi I.A."/>
            <person name="Yadav M."/>
            <person name="Pandit A."/>
            <person name="Bhargava A."/>
            <person name="Sureshbabu K."/>
            <person name="Batra K."/>
            <person name="Sharma T.R."/>
            <person name="Mohapatra T."/>
            <person name="Singh N.K."/>
            <person name="Messing J."/>
            <person name="Nelson A.B."/>
            <person name="Fuks G."/>
            <person name="Kavchok S."/>
            <person name="Keizer G."/>
            <person name="Linton E."/>
            <person name="Llaca V."/>
            <person name="Song R."/>
            <person name="Tanyolac B."/>
            <person name="Young S."/>
            <person name="Ho-Il K."/>
            <person name="Hahn J.H."/>
            <person name="Sangsakoo G."/>
            <person name="Vanavichit A."/>
            <person name="de Mattos Luiz.A.T."/>
            <person name="Zimmer P.D."/>
            <person name="Malone G."/>
            <person name="Dellagostin O."/>
            <person name="de Oliveira A.C."/>
            <person name="Bevan M."/>
            <person name="Bancroft I."/>
            <person name="Minx P."/>
            <person name="Cordum H."/>
            <person name="Wilson R."/>
            <person name="Cheng Z."/>
            <person name="Jin W."/>
            <person name="Jiang J."/>
            <person name="Leong S.A."/>
            <person name="Iwama H."/>
            <person name="Gojobori T."/>
            <person name="Itoh T."/>
            <person name="Niimura Y."/>
            <person name="Fujii Y."/>
            <person name="Habara T."/>
            <person name="Sakai H."/>
            <person name="Sato Y."/>
            <person name="Wilson G."/>
            <person name="Kumar K."/>
            <person name="McCouch S."/>
            <person name="Juretic N."/>
            <person name="Hoen D."/>
            <person name="Wright S."/>
            <person name="Bruskiewich R."/>
            <person name="Bureau T."/>
            <person name="Miyao A."/>
            <person name="Hirochika H."/>
            <person name="Nishikawa T."/>
            <person name="Kadowaki K."/>
            <person name="Sugiura M."/>
            <person name="Burr B."/>
            <person name="Sasaki T."/>
        </authorList>
    </citation>
    <scope>NUCLEOTIDE SEQUENCE [LARGE SCALE GENOMIC DNA]</scope>
    <source>
        <strain evidence="4">cv. Nipponbare</strain>
    </source>
</reference>